<dbReference type="AlphaFoldDB" id="A0A315Z6W1"/>
<evidence type="ECO:0000313" key="3">
    <source>
        <dbReference type="Proteomes" id="UP000245535"/>
    </source>
</evidence>
<reference evidence="2 3" key="1">
    <citation type="submission" date="2018-03" db="EMBL/GenBank/DDBJ databases">
        <title>Genomic Encyclopedia of Archaeal and Bacterial Type Strains, Phase II (KMG-II): from individual species to whole genera.</title>
        <authorList>
            <person name="Goeker M."/>
        </authorList>
    </citation>
    <scope>NUCLEOTIDE SEQUENCE [LARGE SCALE GENOMIC DNA]</scope>
    <source>
        <strain evidence="2 3">DSM 28229</strain>
    </source>
</reference>
<dbReference type="InterPro" id="IPR023214">
    <property type="entry name" value="HAD_sf"/>
</dbReference>
<comment type="caution">
    <text evidence="2">The sequence shown here is derived from an EMBL/GenBank/DDBJ whole genome shotgun (WGS) entry which is preliminary data.</text>
</comment>
<evidence type="ECO:0000313" key="2">
    <source>
        <dbReference type="EMBL" id="PWJ39962.1"/>
    </source>
</evidence>
<gene>
    <name evidence="2" type="ORF">BC781_10525</name>
</gene>
<dbReference type="Proteomes" id="UP000245535">
    <property type="component" value="Unassembled WGS sequence"/>
</dbReference>
<keyword evidence="1 2" id="KW-0378">Hydrolase</keyword>
<dbReference type="GO" id="GO:0016787">
    <property type="term" value="F:hydrolase activity"/>
    <property type="evidence" value="ECO:0007669"/>
    <property type="project" value="UniProtKB-KW"/>
</dbReference>
<dbReference type="InterPro" id="IPR023198">
    <property type="entry name" value="PGP-like_dom2"/>
</dbReference>
<evidence type="ECO:0000256" key="1">
    <source>
        <dbReference type="ARBA" id="ARBA00022801"/>
    </source>
</evidence>
<dbReference type="RefSeq" id="WP_109620261.1">
    <property type="nucleotide sequence ID" value="NZ_QGDO01000005.1"/>
</dbReference>
<dbReference type="PANTHER" id="PTHR43316:SF8">
    <property type="entry name" value="HAD FAMILY HYDROLASE"/>
    <property type="match status" value="1"/>
</dbReference>
<dbReference type="SFLD" id="SFLDG01129">
    <property type="entry name" value="C1.5:_HAD__Beta-PGM__Phosphata"/>
    <property type="match status" value="1"/>
</dbReference>
<dbReference type="SFLD" id="SFLDS00003">
    <property type="entry name" value="Haloacid_Dehalogenase"/>
    <property type="match status" value="1"/>
</dbReference>
<dbReference type="PANTHER" id="PTHR43316">
    <property type="entry name" value="HYDROLASE, HALOACID DELAHOGENASE-RELATED"/>
    <property type="match status" value="1"/>
</dbReference>
<dbReference type="InterPro" id="IPR036412">
    <property type="entry name" value="HAD-like_sf"/>
</dbReference>
<dbReference type="Gene3D" id="3.40.50.1000">
    <property type="entry name" value="HAD superfamily/HAD-like"/>
    <property type="match status" value="1"/>
</dbReference>
<proteinExistence type="predicted"/>
<accession>A0A315Z6W1</accession>
<dbReference type="InterPro" id="IPR051540">
    <property type="entry name" value="S-2-haloacid_dehalogenase"/>
</dbReference>
<dbReference type="OrthoDB" id="6101375at2"/>
<protein>
    <submittedName>
        <fullName evidence="2">Putative hydrolase of the HAD superfamily</fullName>
    </submittedName>
</protein>
<dbReference type="Gene3D" id="1.10.150.240">
    <property type="entry name" value="Putative phosphatase, domain 2"/>
    <property type="match status" value="1"/>
</dbReference>
<dbReference type="Pfam" id="PF00702">
    <property type="entry name" value="Hydrolase"/>
    <property type="match status" value="1"/>
</dbReference>
<name>A0A315Z6W1_SEDFL</name>
<sequence>MTKPSVIAFDADDTLWVNEPIFNEVEDKFAKLLLHYTSEETLKKKLFDTEIKNLHIFGYGVKGFMLSMIETAIELTNGQITGDEIHKIISWGKDMLQHPVHLLDGIEETLKELHGDYKLMIITKGDLFDQESKIARSGLADYFDHIEIVSEKDEKTYQQILDKYNIAKEEFLMIGNSAKSDVLPLINIGSQAIHIPYHTTWEHEKVDEAQKAKLPYIEISEIKQIFNYLNK</sequence>
<organism evidence="2 3">
    <name type="scientific">Sediminitomix flava</name>
    <dbReference type="NCBI Taxonomy" id="379075"/>
    <lineage>
        <taxon>Bacteria</taxon>
        <taxon>Pseudomonadati</taxon>
        <taxon>Bacteroidota</taxon>
        <taxon>Cytophagia</taxon>
        <taxon>Cytophagales</taxon>
        <taxon>Flammeovirgaceae</taxon>
        <taxon>Sediminitomix</taxon>
    </lineage>
</organism>
<keyword evidence="3" id="KW-1185">Reference proteome</keyword>
<dbReference type="EMBL" id="QGDO01000005">
    <property type="protein sequence ID" value="PWJ39962.1"/>
    <property type="molecule type" value="Genomic_DNA"/>
</dbReference>
<dbReference type="SUPFAM" id="SSF56784">
    <property type="entry name" value="HAD-like"/>
    <property type="match status" value="1"/>
</dbReference>
<dbReference type="CDD" id="cd07515">
    <property type="entry name" value="HAD-like"/>
    <property type="match status" value="1"/>
</dbReference>